<gene>
    <name evidence="1" type="ORF">GHK24_10405</name>
</gene>
<comment type="caution">
    <text evidence="1">The sequence shown here is derived from an EMBL/GenBank/DDBJ whole genome shotgun (WGS) entry which is preliminary data.</text>
</comment>
<name>A0A6L5JXX8_RHOTE</name>
<dbReference type="OrthoDB" id="192277at2"/>
<evidence type="ECO:0000313" key="1">
    <source>
        <dbReference type="EMBL" id="MQY52185.1"/>
    </source>
</evidence>
<dbReference type="EMBL" id="WIXJ01000007">
    <property type="protein sequence ID" value="MQY52185.1"/>
    <property type="molecule type" value="Genomic_DNA"/>
</dbReference>
<protein>
    <submittedName>
        <fullName evidence="1">Nitrogen fixation protein NifQ</fullName>
    </submittedName>
</protein>
<dbReference type="InterPro" id="IPR006975">
    <property type="entry name" value="NifQ"/>
</dbReference>
<proteinExistence type="predicted"/>
<dbReference type="Proteomes" id="UP000480275">
    <property type="component" value="Unassembled WGS sequence"/>
</dbReference>
<dbReference type="AlphaFoldDB" id="A0A6L5JXX8"/>
<accession>A0A6L5JXX8</accession>
<dbReference type="GO" id="GO:0030151">
    <property type="term" value="F:molybdenum ion binding"/>
    <property type="evidence" value="ECO:0007669"/>
    <property type="project" value="InterPro"/>
</dbReference>
<evidence type="ECO:0000313" key="2">
    <source>
        <dbReference type="Proteomes" id="UP000480275"/>
    </source>
</evidence>
<reference evidence="1 2" key="1">
    <citation type="submission" date="2019-10" db="EMBL/GenBank/DDBJ databases">
        <title>Whole-genome sequence of the purple nonsulfur photosynthetic bacterium Rhodocyclus tenuis.</title>
        <authorList>
            <person name="Kyndt J.A."/>
            <person name="Meyer T.E."/>
        </authorList>
    </citation>
    <scope>NUCLEOTIDE SEQUENCE [LARGE SCALE GENOMIC DNA]</scope>
    <source>
        <strain evidence="1 2">DSM 110</strain>
    </source>
</reference>
<sequence>MPKTLPEQQPETLPESLRHALIGVIRAGIAAQRTPPIRGLAPASWHRLLQALALDEASLARPPSADAATPAASPLAPDETTRLRAATRAIEAAEKFNECDEFDELLELLLAQGQSPSEAQAWLAYAMASAAMGENHLWQDMGLPSRDALSALMAEYFPALYAANSGNMKWKKFFYRQLCARAGIPICKSPHCADCHDYSLCFAPEN</sequence>
<dbReference type="GO" id="GO:0009399">
    <property type="term" value="P:nitrogen fixation"/>
    <property type="evidence" value="ECO:0007669"/>
    <property type="project" value="InterPro"/>
</dbReference>
<organism evidence="1 2">
    <name type="scientific">Rhodocyclus tenuis</name>
    <name type="common">Rhodospirillum tenue</name>
    <dbReference type="NCBI Taxonomy" id="1066"/>
    <lineage>
        <taxon>Bacteria</taxon>
        <taxon>Pseudomonadati</taxon>
        <taxon>Pseudomonadota</taxon>
        <taxon>Betaproteobacteria</taxon>
        <taxon>Rhodocyclales</taxon>
        <taxon>Rhodocyclaceae</taxon>
        <taxon>Rhodocyclus</taxon>
    </lineage>
</organism>
<dbReference type="Pfam" id="PF04891">
    <property type="entry name" value="NifQ"/>
    <property type="match status" value="1"/>
</dbReference>